<evidence type="ECO:0000313" key="3">
    <source>
        <dbReference type="EMBL" id="CAB4972638.1"/>
    </source>
</evidence>
<sequence>MFEILFFTALVYLFLNRKKRPKRGLDNELKDLLKSSADATGIALDIKNFLLRVLDDDKNDREKFNDQQLAEAQRIYDRAGPSSFFWMTEIAAQMTLLATAQLNGIPTNINHELKEGATPEQVIDAVVKI</sequence>
<reference evidence="1" key="1">
    <citation type="submission" date="2020-05" db="EMBL/GenBank/DDBJ databases">
        <authorList>
            <person name="Chiriac C."/>
            <person name="Salcher M."/>
            <person name="Ghai R."/>
            <person name="Kavagutti S V."/>
        </authorList>
    </citation>
    <scope>NUCLEOTIDE SEQUENCE</scope>
</reference>
<dbReference type="EMBL" id="CAFBOH010000015">
    <property type="protein sequence ID" value="CAB4972638.1"/>
    <property type="molecule type" value="Genomic_DNA"/>
</dbReference>
<proteinExistence type="predicted"/>
<accession>A0A6J5Z446</accession>
<gene>
    <name evidence="2" type="ORF">UFOPK1854_00896</name>
    <name evidence="3" type="ORF">UFOPK3935_00227</name>
    <name evidence="1" type="ORF">UFOPK4171_00371</name>
</gene>
<dbReference type="EMBL" id="CAESAM010000020">
    <property type="protein sequence ID" value="CAB4335997.1"/>
    <property type="molecule type" value="Genomic_DNA"/>
</dbReference>
<dbReference type="EMBL" id="CAEZUT010000114">
    <property type="protein sequence ID" value="CAB4616750.1"/>
    <property type="molecule type" value="Genomic_DNA"/>
</dbReference>
<evidence type="ECO:0000313" key="2">
    <source>
        <dbReference type="EMBL" id="CAB4616750.1"/>
    </source>
</evidence>
<protein>
    <submittedName>
        <fullName evidence="1">Unannotated protein</fullName>
    </submittedName>
</protein>
<organism evidence="1">
    <name type="scientific">freshwater metagenome</name>
    <dbReference type="NCBI Taxonomy" id="449393"/>
    <lineage>
        <taxon>unclassified sequences</taxon>
        <taxon>metagenomes</taxon>
        <taxon>ecological metagenomes</taxon>
    </lineage>
</organism>
<name>A0A6J5Z446_9ZZZZ</name>
<dbReference type="AlphaFoldDB" id="A0A6J5Z446"/>
<evidence type="ECO:0000313" key="1">
    <source>
        <dbReference type="EMBL" id="CAB4335997.1"/>
    </source>
</evidence>